<dbReference type="PROSITE" id="PS51257">
    <property type="entry name" value="PROKAR_LIPOPROTEIN"/>
    <property type="match status" value="1"/>
</dbReference>
<evidence type="ECO:0000313" key="3">
    <source>
        <dbReference type="Proteomes" id="UP000002191"/>
    </source>
</evidence>
<dbReference type="EMBL" id="CP002431">
    <property type="protein sequence ID" value="ADU61372.1"/>
    <property type="molecule type" value="Genomic_DNA"/>
</dbReference>
<dbReference type="OrthoDB" id="9855784at2"/>
<reference evidence="3" key="1">
    <citation type="submission" date="2010-12" db="EMBL/GenBank/DDBJ databases">
        <title>Complete sequence of Desulfovibrio aespoeensis Aspo-2.</title>
        <authorList>
            <consortium name="US DOE Joint Genome Institute"/>
            <person name="Lucas S."/>
            <person name="Copeland A."/>
            <person name="Lapidus A."/>
            <person name="Cheng J.-F."/>
            <person name="Goodwin L."/>
            <person name="Pitluck S."/>
            <person name="Chertkov O."/>
            <person name="Misra M."/>
            <person name="Detter J.C."/>
            <person name="Han C."/>
            <person name="Tapia R."/>
            <person name="Land M."/>
            <person name="Hauser L."/>
            <person name="Kyrpides N."/>
            <person name="Ivanova N."/>
            <person name="Ovchinnikova G."/>
            <person name="Pedersen K."/>
            <person name="Jagevall S."/>
            <person name="Hazen T."/>
            <person name="Woyke T."/>
        </authorList>
    </citation>
    <scope>NUCLEOTIDE SEQUENCE [LARGE SCALE GENOMIC DNA]</scope>
    <source>
        <strain evidence="3">ATCC 700646 / DSM 10631 / Aspo-2</strain>
    </source>
</reference>
<proteinExistence type="predicted"/>
<feature type="region of interest" description="Disordered" evidence="1">
    <location>
        <begin position="69"/>
        <end position="108"/>
    </location>
</feature>
<feature type="region of interest" description="Disordered" evidence="1">
    <location>
        <begin position="129"/>
        <end position="157"/>
    </location>
</feature>
<dbReference type="HOGENOM" id="CLU_1675048_0_0_7"/>
<reference evidence="2 3" key="2">
    <citation type="journal article" date="2014" name="Genome Announc.">
        <title>Complete Genome Sequence of the Subsurface, Mesophilic Sulfate-Reducing Bacterium Desulfovibrio aespoeensis Aspo-2.</title>
        <authorList>
            <person name="Pedersen K."/>
            <person name="Bengtsson A."/>
            <person name="Edlund J."/>
            <person name="Rabe L."/>
            <person name="Hazen T."/>
            <person name="Chakraborty R."/>
            <person name="Goodwin L."/>
            <person name="Shapiro N."/>
        </authorList>
    </citation>
    <scope>NUCLEOTIDE SEQUENCE [LARGE SCALE GENOMIC DNA]</scope>
    <source>
        <strain evidence="3">ATCC 700646 / DSM 10631 / Aspo-2</strain>
    </source>
</reference>
<evidence type="ECO:0000313" key="2">
    <source>
        <dbReference type="EMBL" id="ADU61372.1"/>
    </source>
</evidence>
<dbReference type="AlphaFoldDB" id="E6VWG6"/>
<keyword evidence="3" id="KW-1185">Reference proteome</keyword>
<feature type="compositionally biased region" description="Low complexity" evidence="1">
    <location>
        <begin position="71"/>
        <end position="88"/>
    </location>
</feature>
<protein>
    <recommendedName>
        <fullName evidence="4">Lipoprotein</fullName>
    </recommendedName>
</protein>
<organism evidence="2 3">
    <name type="scientific">Pseudodesulfovibrio aespoeensis (strain ATCC 700646 / DSM 10631 / Aspo-2)</name>
    <name type="common">Desulfovibrio aespoeensis</name>
    <dbReference type="NCBI Taxonomy" id="643562"/>
    <lineage>
        <taxon>Bacteria</taxon>
        <taxon>Pseudomonadati</taxon>
        <taxon>Thermodesulfobacteriota</taxon>
        <taxon>Desulfovibrionia</taxon>
        <taxon>Desulfovibrionales</taxon>
        <taxon>Desulfovibrionaceae</taxon>
    </lineage>
</organism>
<dbReference type="STRING" id="643562.Daes_0347"/>
<gene>
    <name evidence="2" type="ordered locus">Daes_0347</name>
</gene>
<evidence type="ECO:0000256" key="1">
    <source>
        <dbReference type="SAM" id="MobiDB-lite"/>
    </source>
</evidence>
<sequence precursor="true">MRIWTTMLVVLLLAGLAGCGPDPDERDGDRVVALETEVAALRQEMRARDEALRGELAVIRQNLDGVREALRAGAGEPEAGRAKAGPGADAPQATEKERDALDDELDTKAKTFVRDSLDRLLEITRKLLDRMDSELENRNDPSDKRSPAPDGTQGDRI</sequence>
<dbReference type="eggNOG" id="ENOG5030TKH">
    <property type="taxonomic scope" value="Bacteria"/>
</dbReference>
<dbReference type="RefSeq" id="WP_013513309.1">
    <property type="nucleotide sequence ID" value="NC_014844.1"/>
</dbReference>
<dbReference type="Proteomes" id="UP000002191">
    <property type="component" value="Chromosome"/>
</dbReference>
<name>E6VWG6_PSEA9</name>
<evidence type="ECO:0008006" key="4">
    <source>
        <dbReference type="Google" id="ProtNLM"/>
    </source>
</evidence>
<accession>E6VWG6</accession>
<dbReference type="KEGG" id="das:Daes_0347"/>